<dbReference type="RefSeq" id="WP_158955601.1">
    <property type="nucleotide sequence ID" value="NZ_CP046915.1"/>
</dbReference>
<dbReference type="AlphaFoldDB" id="A0A7Z2JH39"/>
<keyword evidence="1" id="KW-1133">Transmembrane helix</keyword>
<keyword evidence="1" id="KW-0472">Membrane</keyword>
<organism evidence="2 3">
    <name type="scientific">Paraburkholderia acidisoli</name>
    <dbReference type="NCBI Taxonomy" id="2571748"/>
    <lineage>
        <taxon>Bacteria</taxon>
        <taxon>Pseudomonadati</taxon>
        <taxon>Pseudomonadota</taxon>
        <taxon>Betaproteobacteria</taxon>
        <taxon>Burkholderiales</taxon>
        <taxon>Burkholderiaceae</taxon>
        <taxon>Paraburkholderia</taxon>
    </lineage>
</organism>
<keyword evidence="3" id="KW-1185">Reference proteome</keyword>
<dbReference type="Proteomes" id="UP000433577">
    <property type="component" value="Chromosome 3"/>
</dbReference>
<dbReference type="EMBL" id="CP046915">
    <property type="protein sequence ID" value="QGZ65302.1"/>
    <property type="molecule type" value="Genomic_DNA"/>
</dbReference>
<feature type="transmembrane region" description="Helical" evidence="1">
    <location>
        <begin position="100"/>
        <end position="118"/>
    </location>
</feature>
<evidence type="ECO:0000256" key="1">
    <source>
        <dbReference type="SAM" id="Phobius"/>
    </source>
</evidence>
<gene>
    <name evidence="2" type="ORF">FAZ98_26400</name>
</gene>
<accession>A0A7Z2JH39</accession>
<protein>
    <submittedName>
        <fullName evidence="2">Uncharacterized protein</fullName>
    </submittedName>
</protein>
<sequence>MAHDEMGSPTLRDPAALDEPSNFADFSDWLQTRGDRRTRRRRPRGATAWLVKASALWALIELPVEFWASQGVTERAALLFSSAVWVSLAWLVLRGNGVARGVFIFLCALGVLAVAPALPAEYSTFPLAFYLSLTECVLKALLFVAFVSRYIAMES</sequence>
<dbReference type="KEGG" id="pacs:FAZ98_26400"/>
<evidence type="ECO:0000313" key="2">
    <source>
        <dbReference type="EMBL" id="QGZ65302.1"/>
    </source>
</evidence>
<feature type="transmembrane region" description="Helical" evidence="1">
    <location>
        <begin position="46"/>
        <end position="64"/>
    </location>
</feature>
<feature type="transmembrane region" description="Helical" evidence="1">
    <location>
        <begin position="130"/>
        <end position="152"/>
    </location>
</feature>
<evidence type="ECO:0000313" key="3">
    <source>
        <dbReference type="Proteomes" id="UP000433577"/>
    </source>
</evidence>
<keyword evidence="1" id="KW-0812">Transmembrane</keyword>
<feature type="transmembrane region" description="Helical" evidence="1">
    <location>
        <begin position="76"/>
        <end position="93"/>
    </location>
</feature>
<name>A0A7Z2JH39_9BURK</name>
<proteinExistence type="predicted"/>
<dbReference type="OrthoDB" id="9005224at2"/>
<reference evidence="2 3" key="1">
    <citation type="submission" date="2019-12" db="EMBL/GenBank/DDBJ databases">
        <title>Paraburkholderia acidiphila 7Q-K02 sp. nov and Paraburkholderia acidisoli DHF22 sp. nov., two strains isolated from forest soil.</title>
        <authorList>
            <person name="Gao Z."/>
            <person name="Qiu L."/>
        </authorList>
    </citation>
    <scope>NUCLEOTIDE SEQUENCE [LARGE SCALE GENOMIC DNA]</scope>
    <source>
        <strain evidence="2 3">DHF22</strain>
    </source>
</reference>